<keyword evidence="4" id="KW-1185">Reference proteome</keyword>
<protein>
    <recommendedName>
        <fullName evidence="5">Pentapeptide repeat-containing protein</fullName>
    </recommendedName>
</protein>
<reference evidence="3 4" key="1">
    <citation type="journal article" date="2021" name="Int. J. Syst. Evol. Microbiol.">
        <title>Reticulibacter mediterranei gen. nov., sp. nov., within the new family Reticulibacteraceae fam. nov., and Ktedonospora formicarum gen. nov., sp. nov., Ktedonobacter robiniae sp. nov., Dictyobacter formicarum sp. nov. and Dictyobacter arantiisoli sp. nov., belonging to the class Ktedonobacteria.</title>
        <authorList>
            <person name="Yabe S."/>
            <person name="Zheng Y."/>
            <person name="Wang C.M."/>
            <person name="Sakai Y."/>
            <person name="Abe K."/>
            <person name="Yokota A."/>
            <person name="Donadio S."/>
            <person name="Cavaletti L."/>
            <person name="Monciardini P."/>
        </authorList>
    </citation>
    <scope>NUCLEOTIDE SEQUENCE [LARGE SCALE GENOMIC DNA]</scope>
    <source>
        <strain evidence="3 4">SOSP1-9</strain>
    </source>
</reference>
<accession>A0ABQ3VLE9</accession>
<comment type="caution">
    <text evidence="3">The sequence shown here is derived from an EMBL/GenBank/DDBJ whole genome shotgun (WGS) entry which is preliminary data.</text>
</comment>
<dbReference type="PANTHER" id="PTHR14136">
    <property type="entry name" value="BTB_POZ DOMAIN-CONTAINING PROTEIN KCTD9"/>
    <property type="match status" value="1"/>
</dbReference>
<sequence>MDGMEDTTTEDMQPSPQPSGTPEGRRQRGAFSWNSWLIPLLILLLCIGFVLTNLFQAQNARMLTVQTQNAQLQLAREQQQETILQNYLNKISDLLVHDQLLAKRKASDPAKIAADALTRQAFSRLDPDRKAALMRFIYQTKLVSNDSVVLNLQDVDISNAHLGQIDIRDTYLVGANMSGADLHGAILSDTILTFTNLSGANLAKADLHASDMHNTNLAGANLAGANLRDVTGLTSDQLAKVRSLSGATMPDGTVHR</sequence>
<gene>
    <name evidence="3" type="ORF">KSZ_46310</name>
</gene>
<keyword evidence="2" id="KW-1133">Transmembrane helix</keyword>
<evidence type="ECO:0000313" key="4">
    <source>
        <dbReference type="Proteomes" id="UP000635565"/>
    </source>
</evidence>
<feature type="region of interest" description="Disordered" evidence="1">
    <location>
        <begin position="1"/>
        <end position="27"/>
    </location>
</feature>
<evidence type="ECO:0000256" key="2">
    <source>
        <dbReference type="SAM" id="Phobius"/>
    </source>
</evidence>
<dbReference type="InterPro" id="IPR001646">
    <property type="entry name" value="5peptide_repeat"/>
</dbReference>
<keyword evidence="2" id="KW-0472">Membrane</keyword>
<proteinExistence type="predicted"/>
<dbReference type="RefSeq" id="WP_201364246.1">
    <property type="nucleotide sequence ID" value="NZ_BNJJ01000013.1"/>
</dbReference>
<evidence type="ECO:0008006" key="5">
    <source>
        <dbReference type="Google" id="ProtNLM"/>
    </source>
</evidence>
<dbReference type="Pfam" id="PF00805">
    <property type="entry name" value="Pentapeptide"/>
    <property type="match status" value="2"/>
</dbReference>
<name>A0ABQ3VLE9_9CHLR</name>
<feature type="transmembrane region" description="Helical" evidence="2">
    <location>
        <begin position="36"/>
        <end position="55"/>
    </location>
</feature>
<feature type="compositionally biased region" description="Polar residues" evidence="1">
    <location>
        <begin position="10"/>
        <end position="20"/>
    </location>
</feature>
<dbReference type="Gene3D" id="2.160.20.80">
    <property type="entry name" value="E3 ubiquitin-protein ligase SopA"/>
    <property type="match status" value="1"/>
</dbReference>
<evidence type="ECO:0000256" key="1">
    <source>
        <dbReference type="SAM" id="MobiDB-lite"/>
    </source>
</evidence>
<dbReference type="SUPFAM" id="SSF141571">
    <property type="entry name" value="Pentapeptide repeat-like"/>
    <property type="match status" value="1"/>
</dbReference>
<dbReference type="EMBL" id="BNJJ01000013">
    <property type="protein sequence ID" value="GHO86625.1"/>
    <property type="molecule type" value="Genomic_DNA"/>
</dbReference>
<dbReference type="PANTHER" id="PTHR14136:SF17">
    <property type="entry name" value="BTB_POZ DOMAIN-CONTAINING PROTEIN KCTD9"/>
    <property type="match status" value="1"/>
</dbReference>
<dbReference type="InterPro" id="IPR051082">
    <property type="entry name" value="Pentapeptide-BTB/POZ_domain"/>
</dbReference>
<evidence type="ECO:0000313" key="3">
    <source>
        <dbReference type="EMBL" id="GHO86625.1"/>
    </source>
</evidence>
<keyword evidence="2" id="KW-0812">Transmembrane</keyword>
<organism evidence="3 4">
    <name type="scientific">Dictyobacter formicarum</name>
    <dbReference type="NCBI Taxonomy" id="2778368"/>
    <lineage>
        <taxon>Bacteria</taxon>
        <taxon>Bacillati</taxon>
        <taxon>Chloroflexota</taxon>
        <taxon>Ktedonobacteria</taxon>
        <taxon>Ktedonobacterales</taxon>
        <taxon>Dictyobacteraceae</taxon>
        <taxon>Dictyobacter</taxon>
    </lineage>
</organism>
<dbReference type="Proteomes" id="UP000635565">
    <property type="component" value="Unassembled WGS sequence"/>
</dbReference>